<protein>
    <submittedName>
        <fullName evidence="1">Uncharacterized protein</fullName>
    </submittedName>
</protein>
<reference evidence="1 2" key="1">
    <citation type="journal article" date="2014" name="FEMS Microbiol. Lett.">
        <title>Draft genome sequences of three Holospora species (Holospora obtusa, Holospora undulata, and Holospora elegans), endonuclear symbiotic bacteria of the ciliate Paramecium caudatum.</title>
        <authorList>
            <person name="Dohra H."/>
            <person name="Tanaka K."/>
            <person name="Suzuki T."/>
            <person name="Fujishima M."/>
            <person name="Suzuki H."/>
        </authorList>
    </citation>
    <scope>NUCLEOTIDE SEQUENCE [LARGE SCALE GENOMIC DNA]</scope>
    <source>
        <strain evidence="1 2">E1</strain>
    </source>
</reference>
<keyword evidence="2" id="KW-1185">Reference proteome</keyword>
<proteinExistence type="predicted"/>
<name>A0A023DXK3_9PROT</name>
<comment type="caution">
    <text evidence="1">The sequence shown here is derived from an EMBL/GenBank/DDBJ whole genome shotgun (WGS) entry which is preliminary data.</text>
</comment>
<accession>A0A023DXK3</accession>
<gene>
    <name evidence="1" type="ORF">HE1_00465</name>
</gene>
<dbReference type="EMBL" id="BAUP01000065">
    <property type="protein sequence ID" value="GAJ46141.1"/>
    <property type="molecule type" value="Genomic_DNA"/>
</dbReference>
<dbReference type="Proteomes" id="UP000024842">
    <property type="component" value="Unassembled WGS sequence"/>
</dbReference>
<evidence type="ECO:0000313" key="2">
    <source>
        <dbReference type="Proteomes" id="UP000024842"/>
    </source>
</evidence>
<sequence length="45" mass="5226">MKAALYGYVQRQKAGAETVKSWLEKRVENMIKEQIALPVWLITHP</sequence>
<evidence type="ECO:0000313" key="1">
    <source>
        <dbReference type="EMBL" id="GAJ46141.1"/>
    </source>
</evidence>
<organism evidence="1 2">
    <name type="scientific">Holospora elegans E1</name>
    <dbReference type="NCBI Taxonomy" id="1427503"/>
    <lineage>
        <taxon>Bacteria</taxon>
        <taxon>Pseudomonadati</taxon>
        <taxon>Pseudomonadota</taxon>
        <taxon>Alphaproteobacteria</taxon>
        <taxon>Holosporales</taxon>
        <taxon>Holosporaceae</taxon>
        <taxon>Holospora</taxon>
    </lineage>
</organism>
<dbReference type="AlphaFoldDB" id="A0A023DXK3"/>